<protein>
    <recommendedName>
        <fullName evidence="3">DNA-binding protein</fullName>
    </recommendedName>
</protein>
<sequence>MGLLDDIGRRLGLRPKGIGLDEACARLGMTRHLVRKAVRLGDLHPVSDNPMLFDPAEVDAYGEAIRRQREAVTEAIRAMEREEALHGGTD</sequence>
<name>A0A5M9ZH86_9BIFI</name>
<evidence type="ECO:0000313" key="2">
    <source>
        <dbReference type="Proteomes" id="UP000410049"/>
    </source>
</evidence>
<reference evidence="1 2" key="1">
    <citation type="journal article" date="2019" name="Syst. Appl. Microbiol.">
        <title>Characterization of Bifidobacterium species in feaces of the Egyptian fruit bat: Description of B. vespertilionis sp. nov. and B. rousetti sp. nov.</title>
        <authorList>
            <person name="Modesto M."/>
            <person name="Satti M."/>
            <person name="Watanabe K."/>
            <person name="Puglisi E."/>
            <person name="Morelli L."/>
            <person name="Huang C.-H."/>
            <person name="Liou J.-S."/>
            <person name="Miyashita M."/>
            <person name="Tamura T."/>
            <person name="Saito S."/>
            <person name="Mori K."/>
            <person name="Huang L."/>
            <person name="Sciavilla P."/>
            <person name="Sandri C."/>
            <person name="Spiezio C."/>
            <person name="Vitali F."/>
            <person name="Cavalieri D."/>
            <person name="Perpetuini G."/>
            <person name="Tofalo R."/>
            <person name="Bonetti A."/>
            <person name="Arita M."/>
            <person name="Mattarelli P."/>
        </authorList>
    </citation>
    <scope>NUCLEOTIDE SEQUENCE [LARGE SCALE GENOMIC DNA]</scope>
    <source>
        <strain evidence="1 2">RST17</strain>
    </source>
</reference>
<evidence type="ECO:0008006" key="3">
    <source>
        <dbReference type="Google" id="ProtNLM"/>
    </source>
</evidence>
<dbReference type="RefSeq" id="WP_150379937.1">
    <property type="nucleotide sequence ID" value="NZ_RZUH01000009.1"/>
</dbReference>
<evidence type="ECO:0000313" key="1">
    <source>
        <dbReference type="EMBL" id="KAA8826981.1"/>
    </source>
</evidence>
<accession>A0A5M9ZH86</accession>
<gene>
    <name evidence="1" type="ORF">EMO91_10645</name>
</gene>
<dbReference type="AlphaFoldDB" id="A0A5M9ZH86"/>
<dbReference type="Proteomes" id="UP000410049">
    <property type="component" value="Unassembled WGS sequence"/>
</dbReference>
<organism evidence="1 2">
    <name type="scientific">Bifidobacterium myosotis</name>
    <dbReference type="NCBI Taxonomy" id="1630166"/>
    <lineage>
        <taxon>Bacteria</taxon>
        <taxon>Bacillati</taxon>
        <taxon>Actinomycetota</taxon>
        <taxon>Actinomycetes</taxon>
        <taxon>Bifidobacteriales</taxon>
        <taxon>Bifidobacteriaceae</taxon>
        <taxon>Bifidobacterium</taxon>
    </lineage>
</organism>
<proteinExistence type="predicted"/>
<dbReference type="EMBL" id="RZUH01000009">
    <property type="protein sequence ID" value="KAA8826981.1"/>
    <property type="molecule type" value="Genomic_DNA"/>
</dbReference>
<comment type="caution">
    <text evidence="1">The sequence shown here is derived from an EMBL/GenBank/DDBJ whole genome shotgun (WGS) entry which is preliminary data.</text>
</comment>